<organism evidence="4 5">
    <name type="scientific">Demequina lutea</name>
    <dbReference type="NCBI Taxonomy" id="431489"/>
    <lineage>
        <taxon>Bacteria</taxon>
        <taxon>Bacillati</taxon>
        <taxon>Actinomycetota</taxon>
        <taxon>Actinomycetes</taxon>
        <taxon>Micrococcales</taxon>
        <taxon>Demequinaceae</taxon>
        <taxon>Demequina</taxon>
    </lineage>
</organism>
<dbReference type="PANTHER" id="PTHR45138">
    <property type="entry name" value="REGULATORY COMPONENTS OF SENSORY TRANSDUCTION SYSTEM"/>
    <property type="match status" value="1"/>
</dbReference>
<reference evidence="4 5" key="1">
    <citation type="submission" date="2020-07" db="EMBL/GenBank/DDBJ databases">
        <title>Sequencing the genomes of 1000 actinobacteria strains.</title>
        <authorList>
            <person name="Klenk H.-P."/>
        </authorList>
    </citation>
    <scope>NUCLEOTIDE SEQUENCE [LARGE SCALE GENOMIC DNA]</scope>
    <source>
        <strain evidence="4 5">DSM 19970</strain>
    </source>
</reference>
<dbReference type="Pfam" id="PF00990">
    <property type="entry name" value="GGDEF"/>
    <property type="match status" value="1"/>
</dbReference>
<keyword evidence="2" id="KW-0812">Transmembrane</keyword>
<sequence length="403" mass="43237">MATDEGFAAGAKREILGNFARLIDLRTGASHSEATQARWTAHDFALFAALLTVGYLAYYLHWADAGLGRLFVVNVTAACLHFAAVVLARRGRQLAAALVAVTTANIQIMAAVQVLGWESGLHLYLIAGGVLVFVIFTERQAPWRWFFILGAAVTFIVCQTVLSPGPERSVPVEKLTIVFSINAVLTLVLVSALAGLFYQRTNQAKAAAARSAATAEYLANTDVLTGLSNRRPLIEALEARGLEGDYVVAIADLDHFKALNDEFGHQCGDRVLAAIASGFKDRLRVTDSVGRWGGEEFIVVLPHTGIEQGAALMELLREQAAETVIPCVGHVHRVTMSIGVADGTADGLSHHVVKRADDALYDAKVAGRDAVSTRGLAESLPAESYQENPRASRIRRPGSTPGR</sequence>
<dbReference type="InterPro" id="IPR048432">
    <property type="entry name" value="MASE7"/>
</dbReference>
<dbReference type="CDD" id="cd01949">
    <property type="entry name" value="GGDEF"/>
    <property type="match status" value="1"/>
</dbReference>
<keyword evidence="5" id="KW-1185">Reference proteome</keyword>
<keyword evidence="2" id="KW-1133">Transmembrane helix</keyword>
<feature type="transmembrane region" description="Helical" evidence="2">
    <location>
        <begin position="94"/>
        <end position="115"/>
    </location>
</feature>
<comment type="caution">
    <text evidence="4">The sequence shown here is derived from an EMBL/GenBank/DDBJ whole genome shotgun (WGS) entry which is preliminary data.</text>
</comment>
<evidence type="ECO:0000256" key="1">
    <source>
        <dbReference type="SAM" id="MobiDB-lite"/>
    </source>
</evidence>
<dbReference type="AlphaFoldDB" id="A0A7Y9ZC84"/>
<dbReference type="InterPro" id="IPR050469">
    <property type="entry name" value="Diguanylate_Cyclase"/>
</dbReference>
<dbReference type="Proteomes" id="UP000547973">
    <property type="component" value="Unassembled WGS sequence"/>
</dbReference>
<dbReference type="PANTHER" id="PTHR45138:SF9">
    <property type="entry name" value="DIGUANYLATE CYCLASE DGCM-RELATED"/>
    <property type="match status" value="1"/>
</dbReference>
<evidence type="ECO:0000259" key="3">
    <source>
        <dbReference type="PROSITE" id="PS50887"/>
    </source>
</evidence>
<feature type="domain" description="GGDEF" evidence="3">
    <location>
        <begin position="244"/>
        <end position="376"/>
    </location>
</feature>
<evidence type="ECO:0000256" key="2">
    <source>
        <dbReference type="SAM" id="Phobius"/>
    </source>
</evidence>
<feature type="region of interest" description="Disordered" evidence="1">
    <location>
        <begin position="376"/>
        <end position="403"/>
    </location>
</feature>
<dbReference type="Gene3D" id="3.30.70.270">
    <property type="match status" value="1"/>
</dbReference>
<keyword evidence="2" id="KW-0472">Membrane</keyword>
<dbReference type="SMART" id="SM00267">
    <property type="entry name" value="GGDEF"/>
    <property type="match status" value="1"/>
</dbReference>
<dbReference type="InterPro" id="IPR000160">
    <property type="entry name" value="GGDEF_dom"/>
</dbReference>
<dbReference type="InterPro" id="IPR043128">
    <property type="entry name" value="Rev_trsase/Diguanyl_cyclase"/>
</dbReference>
<dbReference type="SUPFAM" id="SSF55073">
    <property type="entry name" value="Nucleotide cyclase"/>
    <property type="match status" value="1"/>
</dbReference>
<dbReference type="Pfam" id="PF20967">
    <property type="entry name" value="MASE7"/>
    <property type="match status" value="1"/>
</dbReference>
<dbReference type="EMBL" id="JACBZO010000001">
    <property type="protein sequence ID" value="NYI40691.1"/>
    <property type="molecule type" value="Genomic_DNA"/>
</dbReference>
<feature type="transmembrane region" description="Helical" evidence="2">
    <location>
        <begin position="145"/>
        <end position="163"/>
    </location>
</feature>
<feature type="transmembrane region" description="Helical" evidence="2">
    <location>
        <begin position="121"/>
        <end position="138"/>
    </location>
</feature>
<feature type="transmembrane region" description="Helical" evidence="2">
    <location>
        <begin position="175"/>
        <end position="198"/>
    </location>
</feature>
<protein>
    <submittedName>
        <fullName evidence="4">Diguanylate cyclase (GGDEF)-like protein</fullName>
    </submittedName>
</protein>
<dbReference type="InterPro" id="IPR029787">
    <property type="entry name" value="Nucleotide_cyclase"/>
</dbReference>
<dbReference type="RefSeq" id="WP_179397693.1">
    <property type="nucleotide sequence ID" value="NZ_BBRC01000003.1"/>
</dbReference>
<evidence type="ECO:0000313" key="5">
    <source>
        <dbReference type="Proteomes" id="UP000547973"/>
    </source>
</evidence>
<gene>
    <name evidence="4" type="ORF">BKA03_000810</name>
</gene>
<accession>A0A7Y9ZC84</accession>
<dbReference type="FunFam" id="3.30.70.270:FF:000001">
    <property type="entry name" value="Diguanylate cyclase domain protein"/>
    <property type="match status" value="1"/>
</dbReference>
<name>A0A7Y9ZC84_9MICO</name>
<proteinExistence type="predicted"/>
<feature type="transmembrane region" description="Helical" evidence="2">
    <location>
        <begin position="67"/>
        <end position="87"/>
    </location>
</feature>
<dbReference type="GO" id="GO:0052621">
    <property type="term" value="F:diguanylate cyclase activity"/>
    <property type="evidence" value="ECO:0007669"/>
    <property type="project" value="TreeGrafter"/>
</dbReference>
<dbReference type="PROSITE" id="PS50887">
    <property type="entry name" value="GGDEF"/>
    <property type="match status" value="1"/>
</dbReference>
<feature type="transmembrane region" description="Helical" evidence="2">
    <location>
        <begin position="44"/>
        <end position="61"/>
    </location>
</feature>
<evidence type="ECO:0000313" key="4">
    <source>
        <dbReference type="EMBL" id="NYI40691.1"/>
    </source>
</evidence>
<dbReference type="NCBIfam" id="TIGR00254">
    <property type="entry name" value="GGDEF"/>
    <property type="match status" value="1"/>
</dbReference>